<proteinExistence type="predicted"/>
<evidence type="ECO:0000313" key="3">
    <source>
        <dbReference type="EMBL" id="KFJ01130.1"/>
    </source>
</evidence>
<dbReference type="PANTHER" id="PTHR46889:SF5">
    <property type="entry name" value="INTEGRASE PROTEIN"/>
    <property type="match status" value="1"/>
</dbReference>
<dbReference type="Proteomes" id="UP000029055">
    <property type="component" value="Unassembled WGS sequence"/>
</dbReference>
<keyword evidence="4" id="KW-1185">Reference proteome</keyword>
<dbReference type="EMBL" id="JGZR01000012">
    <property type="protein sequence ID" value="KFJ01130.1"/>
    <property type="molecule type" value="Genomic_DNA"/>
</dbReference>
<evidence type="ECO:0000259" key="2">
    <source>
        <dbReference type="PROSITE" id="PS50994"/>
    </source>
</evidence>
<dbReference type="OrthoDB" id="4281720at2"/>
<comment type="caution">
    <text evidence="3">The sequence shown here is derived from an EMBL/GenBank/DDBJ whole genome shotgun (WGS) entry which is preliminary data.</text>
</comment>
<accession>A0A087E029</accession>
<dbReference type="InterPro" id="IPR001584">
    <property type="entry name" value="Integrase_cat-core"/>
</dbReference>
<dbReference type="InterPro" id="IPR050900">
    <property type="entry name" value="Transposase_IS3/IS150/IS904"/>
</dbReference>
<evidence type="ECO:0000256" key="1">
    <source>
        <dbReference type="ARBA" id="ARBA00002286"/>
    </source>
</evidence>
<dbReference type="AlphaFoldDB" id="A0A087E029"/>
<dbReference type="GO" id="GO:0003676">
    <property type="term" value="F:nucleic acid binding"/>
    <property type="evidence" value="ECO:0007669"/>
    <property type="project" value="InterPro"/>
</dbReference>
<sequence>MVAYIDAHRARFGVEPICTVLRASLDGGFITARAYWQAKKRAVCRMRARHETLARDIQVMHAHRFMAVYGYRKVHRQLIRQGWHGIGRDQVLRVMRSLRIQGVRRGRIPVTTRPARSTGGRPDLVERRFTAQAPGRLHVADVTYVRLASGSFAYVAFVTDAYARRIVGWAVAASQHTRTLSLVALDQSISWTARHGETTGLIHHSDHGTQYISGLYGTRLNQAGILASTGSVGDSYDNALAETVNGAYKTELIKRSDPFESVHALEQATFQWVSWWNQERLHQHLDYRTPAEVETLYHQTKATLVAQ</sequence>
<dbReference type="Pfam" id="PF00665">
    <property type="entry name" value="rve"/>
    <property type="match status" value="1"/>
</dbReference>
<dbReference type="SUPFAM" id="SSF53098">
    <property type="entry name" value="Ribonuclease H-like"/>
    <property type="match status" value="1"/>
</dbReference>
<dbReference type="Gene3D" id="3.30.420.10">
    <property type="entry name" value="Ribonuclease H-like superfamily/Ribonuclease H"/>
    <property type="match status" value="1"/>
</dbReference>
<reference evidence="3 4" key="1">
    <citation type="submission" date="2014-03" db="EMBL/GenBank/DDBJ databases">
        <title>Genomics of Bifidobacteria.</title>
        <authorList>
            <person name="Ventura M."/>
            <person name="Milani C."/>
            <person name="Lugli G.A."/>
        </authorList>
    </citation>
    <scope>NUCLEOTIDE SEQUENCE [LARGE SCALE GENOMIC DNA]</scope>
    <source>
        <strain evidence="3 4">LMG 11597</strain>
    </source>
</reference>
<dbReference type="InterPro" id="IPR036397">
    <property type="entry name" value="RNaseH_sf"/>
</dbReference>
<dbReference type="InterPro" id="IPR012337">
    <property type="entry name" value="RNaseH-like_sf"/>
</dbReference>
<dbReference type="InterPro" id="IPR025948">
    <property type="entry name" value="HTH-like_dom"/>
</dbReference>
<dbReference type="InterPro" id="IPR048020">
    <property type="entry name" value="Transpos_IS3"/>
</dbReference>
<dbReference type="Pfam" id="PF13333">
    <property type="entry name" value="rve_2"/>
    <property type="match status" value="1"/>
</dbReference>
<organism evidence="3 4">
    <name type="scientific">Bifidobacterium subtile</name>
    <dbReference type="NCBI Taxonomy" id="77635"/>
    <lineage>
        <taxon>Bacteria</taxon>
        <taxon>Bacillati</taxon>
        <taxon>Actinomycetota</taxon>
        <taxon>Actinomycetes</taxon>
        <taxon>Bifidobacteriales</taxon>
        <taxon>Bifidobacteriaceae</taxon>
        <taxon>Bifidobacterium</taxon>
    </lineage>
</organism>
<dbReference type="NCBIfam" id="NF033516">
    <property type="entry name" value="transpos_IS3"/>
    <property type="match status" value="1"/>
</dbReference>
<dbReference type="GO" id="GO:0015074">
    <property type="term" value="P:DNA integration"/>
    <property type="evidence" value="ECO:0007669"/>
    <property type="project" value="InterPro"/>
</dbReference>
<dbReference type="eggNOG" id="COG2801">
    <property type="taxonomic scope" value="Bacteria"/>
</dbReference>
<dbReference type="PANTHER" id="PTHR46889">
    <property type="entry name" value="TRANSPOSASE INSF FOR INSERTION SEQUENCE IS3B-RELATED"/>
    <property type="match status" value="1"/>
</dbReference>
<dbReference type="STRING" id="77635.BISU_1986"/>
<protein>
    <submittedName>
        <fullName evidence="3">Transposase subunit B</fullName>
    </submittedName>
</protein>
<feature type="domain" description="Integrase catalytic" evidence="2">
    <location>
        <begin position="130"/>
        <end position="298"/>
    </location>
</feature>
<dbReference type="PROSITE" id="PS50994">
    <property type="entry name" value="INTEGRASE"/>
    <property type="match status" value="1"/>
</dbReference>
<dbReference type="Pfam" id="PF13276">
    <property type="entry name" value="HTH_21"/>
    <property type="match status" value="1"/>
</dbReference>
<name>A0A087E029_9BIFI</name>
<gene>
    <name evidence="3" type="ORF">BISU_1986</name>
</gene>
<comment type="function">
    <text evidence="1">Involved in the transposition of the insertion sequence.</text>
</comment>
<evidence type="ECO:0000313" key="4">
    <source>
        <dbReference type="Proteomes" id="UP000029055"/>
    </source>
</evidence>